<evidence type="ECO:0000313" key="4">
    <source>
        <dbReference type="Proteomes" id="UP001286313"/>
    </source>
</evidence>
<sequence length="317" mass="33271">MSSGSNGKMLDTGLLYEAMKAARPIPCPTVSHSAPGGSPTPALAASPTATPAMSIYDSENNLNKGGNGDKGYTDKHVLNIDKDNYMLKRGPPPTPVCSSSSVRTPSTTNSNDQVLFNVTTSSDCRSNVLTCLCRPQSVTTGGGGGGSLSYTSAGVGFHSHSNGTTSPNQRSNVPHTVSSLLPLVECWACYHNVCTPHASSHSCARPHHTLPPPTLPDDVPITQWSSSNVVDWMATLNLAPYSELFKAKDIKGTDLLSLDRDKLVPMSRGVDERMGGVGVMMIVMVGGARVSEGMGERSYGMRGRGSLGFGGDGGRRT</sequence>
<dbReference type="InterPro" id="IPR001660">
    <property type="entry name" value="SAM"/>
</dbReference>
<name>A0AAE1FZM8_PETCI</name>
<organism evidence="3 4">
    <name type="scientific">Petrolisthes cinctipes</name>
    <name type="common">Flat porcelain crab</name>
    <dbReference type="NCBI Taxonomy" id="88211"/>
    <lineage>
        <taxon>Eukaryota</taxon>
        <taxon>Metazoa</taxon>
        <taxon>Ecdysozoa</taxon>
        <taxon>Arthropoda</taxon>
        <taxon>Crustacea</taxon>
        <taxon>Multicrustacea</taxon>
        <taxon>Malacostraca</taxon>
        <taxon>Eumalacostraca</taxon>
        <taxon>Eucarida</taxon>
        <taxon>Decapoda</taxon>
        <taxon>Pleocyemata</taxon>
        <taxon>Anomura</taxon>
        <taxon>Galatheoidea</taxon>
        <taxon>Porcellanidae</taxon>
        <taxon>Petrolisthes</taxon>
    </lineage>
</organism>
<protein>
    <recommendedName>
        <fullName evidence="2">SAM domain-containing protein</fullName>
    </recommendedName>
</protein>
<evidence type="ECO:0000313" key="3">
    <source>
        <dbReference type="EMBL" id="KAK3883632.1"/>
    </source>
</evidence>
<feature type="domain" description="SAM" evidence="2">
    <location>
        <begin position="224"/>
        <end position="270"/>
    </location>
</feature>
<feature type="compositionally biased region" description="Low complexity" evidence="1">
    <location>
        <begin position="96"/>
        <end position="108"/>
    </location>
</feature>
<dbReference type="InterPro" id="IPR013761">
    <property type="entry name" value="SAM/pointed_sf"/>
</dbReference>
<dbReference type="Proteomes" id="UP001286313">
    <property type="component" value="Unassembled WGS sequence"/>
</dbReference>
<keyword evidence="4" id="KW-1185">Reference proteome</keyword>
<dbReference type="AlphaFoldDB" id="A0AAE1FZM8"/>
<dbReference type="PROSITE" id="PS50105">
    <property type="entry name" value="SAM_DOMAIN"/>
    <property type="match status" value="1"/>
</dbReference>
<evidence type="ECO:0000256" key="1">
    <source>
        <dbReference type="SAM" id="MobiDB-lite"/>
    </source>
</evidence>
<gene>
    <name evidence="3" type="ORF">Pcinc_012072</name>
</gene>
<dbReference type="Gene3D" id="1.10.150.50">
    <property type="entry name" value="Transcription Factor, Ets-1"/>
    <property type="match status" value="1"/>
</dbReference>
<dbReference type="EMBL" id="JAWQEG010000972">
    <property type="protein sequence ID" value="KAK3883632.1"/>
    <property type="molecule type" value="Genomic_DNA"/>
</dbReference>
<accession>A0AAE1FZM8</accession>
<feature type="region of interest" description="Disordered" evidence="1">
    <location>
        <begin position="85"/>
        <end position="108"/>
    </location>
</feature>
<reference evidence="3" key="1">
    <citation type="submission" date="2023-10" db="EMBL/GenBank/DDBJ databases">
        <title>Genome assemblies of two species of porcelain crab, Petrolisthes cinctipes and Petrolisthes manimaculis (Anomura: Porcellanidae).</title>
        <authorList>
            <person name="Angst P."/>
        </authorList>
    </citation>
    <scope>NUCLEOTIDE SEQUENCE</scope>
    <source>
        <strain evidence="3">PB745_01</strain>
        <tissue evidence="3">Gill</tissue>
    </source>
</reference>
<proteinExistence type="predicted"/>
<evidence type="ECO:0000259" key="2">
    <source>
        <dbReference type="PROSITE" id="PS50105"/>
    </source>
</evidence>
<comment type="caution">
    <text evidence="3">The sequence shown here is derived from an EMBL/GenBank/DDBJ whole genome shotgun (WGS) entry which is preliminary data.</text>
</comment>
<dbReference type="Pfam" id="PF07647">
    <property type="entry name" value="SAM_2"/>
    <property type="match status" value="1"/>
</dbReference>
<dbReference type="SUPFAM" id="SSF47769">
    <property type="entry name" value="SAM/Pointed domain"/>
    <property type="match status" value="1"/>
</dbReference>